<evidence type="ECO:0000256" key="1">
    <source>
        <dbReference type="ARBA" id="ARBA00008056"/>
    </source>
</evidence>
<dbReference type="GO" id="GO:0051213">
    <property type="term" value="F:dioxygenase activity"/>
    <property type="evidence" value="ECO:0007669"/>
    <property type="project" value="UniProtKB-KW"/>
</dbReference>
<dbReference type="Proteomes" id="UP000053317">
    <property type="component" value="Unassembled WGS sequence"/>
</dbReference>
<accession>A0A0G2DZM0</accession>
<dbReference type="PANTHER" id="PTHR47990">
    <property type="entry name" value="2-OXOGLUTARATE (2OG) AND FE(II)-DEPENDENT OXYGENASE SUPERFAMILY PROTEIN-RELATED"/>
    <property type="match status" value="1"/>
</dbReference>
<reference evidence="4 5" key="1">
    <citation type="submission" date="2015-05" db="EMBL/GenBank/DDBJ databases">
        <title>Distinctive expansion of gene families associated with plant cell wall degradation and secondary metabolism in the genomes of grapevine trunk pathogens.</title>
        <authorList>
            <person name="Lawrence D.P."/>
            <person name="Travadon R."/>
            <person name="Rolshausen P.E."/>
            <person name="Baumgartner K."/>
        </authorList>
    </citation>
    <scope>NUCLEOTIDE SEQUENCE [LARGE SCALE GENOMIC DNA]</scope>
    <source>
        <strain evidence="4">UCRPC4</strain>
    </source>
</reference>
<dbReference type="InterPro" id="IPR044861">
    <property type="entry name" value="IPNS-like_FE2OG_OXY"/>
</dbReference>
<gene>
    <name evidence="4" type="ORF">UCRPC4_g05954</name>
</gene>
<dbReference type="InterPro" id="IPR005123">
    <property type="entry name" value="Oxoglu/Fe-dep_dioxygenase_dom"/>
</dbReference>
<comment type="caution">
    <text evidence="4">The sequence shown here is derived from an EMBL/GenBank/DDBJ whole genome shotgun (WGS) entry which is preliminary data.</text>
</comment>
<dbReference type="SUPFAM" id="SSF51197">
    <property type="entry name" value="Clavaminate synthase-like"/>
    <property type="match status" value="1"/>
</dbReference>
<dbReference type="AlphaFoldDB" id="A0A0G2DZM0"/>
<sequence length="337" mass="37305">MSCVPIIDFSKFLDPNSTDEDRLTCAKELDRACREVGFFYITGHGIPAELLTTMLDTTRAFFETATEDEKESIKTKKAGDGIGDDARGFQRVNGGSKGSHEVRFIDTVTDMTVPSPNKSLIMLQCIDFYRPVENQGPPYTTGMGVNQWPKSPAILKPVAEVYIDHTVKLGVAITKAMALGLGVDERIFTSRVDKAFWNLRLLAYEGKEPKVDKEKVAGIGQHTDFGILTMLLTDPQKNSLQVLSKSGDWVPADPIPGCLTCNIGDMLSKWTDGLYKSTLHRVIHNSPNMRISIPMFFDPNFDALISPVLPLNRPESAEEGILYKDAFIRATLNSIVV</sequence>
<keyword evidence="4" id="KW-0223">Dioxygenase</keyword>
<dbReference type="PROSITE" id="PS51471">
    <property type="entry name" value="FE2OG_OXY"/>
    <property type="match status" value="1"/>
</dbReference>
<dbReference type="Pfam" id="PF14226">
    <property type="entry name" value="DIOX_N"/>
    <property type="match status" value="1"/>
</dbReference>
<feature type="domain" description="Fe2OG dioxygenase" evidence="3">
    <location>
        <begin position="196"/>
        <end position="299"/>
    </location>
</feature>
<protein>
    <submittedName>
        <fullName evidence="4">Putativeoxoglutarate 3-dioxygenase</fullName>
    </submittedName>
</protein>
<keyword evidence="2" id="KW-0560">Oxidoreductase</keyword>
<dbReference type="Gene3D" id="2.60.120.330">
    <property type="entry name" value="B-lactam Antibiotic, Isopenicillin N Synthase, Chain"/>
    <property type="match status" value="1"/>
</dbReference>
<dbReference type="OrthoDB" id="288590at2759"/>
<comment type="similarity">
    <text evidence="1 2">Belongs to the iron/ascorbate-dependent oxidoreductase family.</text>
</comment>
<proteinExistence type="inferred from homology"/>
<name>A0A0G2DZM0_PHACM</name>
<organism evidence="4 5">
    <name type="scientific">Phaeomoniella chlamydospora</name>
    <name type="common">Phaeoacremonium chlamydosporum</name>
    <dbReference type="NCBI Taxonomy" id="158046"/>
    <lineage>
        <taxon>Eukaryota</taxon>
        <taxon>Fungi</taxon>
        <taxon>Dikarya</taxon>
        <taxon>Ascomycota</taxon>
        <taxon>Pezizomycotina</taxon>
        <taxon>Eurotiomycetes</taxon>
        <taxon>Chaetothyriomycetidae</taxon>
        <taxon>Phaeomoniellales</taxon>
        <taxon>Phaeomoniellaceae</taxon>
        <taxon>Phaeomoniella</taxon>
    </lineage>
</organism>
<keyword evidence="5" id="KW-1185">Reference proteome</keyword>
<dbReference type="InterPro" id="IPR026992">
    <property type="entry name" value="DIOX_N"/>
</dbReference>
<keyword evidence="2" id="KW-0479">Metal-binding</keyword>
<dbReference type="InterPro" id="IPR027443">
    <property type="entry name" value="IPNS-like_sf"/>
</dbReference>
<dbReference type="PRINTS" id="PR00682">
    <property type="entry name" value="IPNSYNTHASE"/>
</dbReference>
<evidence type="ECO:0000256" key="2">
    <source>
        <dbReference type="RuleBase" id="RU003682"/>
    </source>
</evidence>
<dbReference type="Pfam" id="PF03171">
    <property type="entry name" value="2OG-FeII_Oxy"/>
    <property type="match status" value="1"/>
</dbReference>
<dbReference type="InterPro" id="IPR050231">
    <property type="entry name" value="Iron_ascorbate_oxido_reductase"/>
</dbReference>
<keyword evidence="2" id="KW-0408">Iron</keyword>
<dbReference type="GO" id="GO:0044283">
    <property type="term" value="P:small molecule biosynthetic process"/>
    <property type="evidence" value="ECO:0007669"/>
    <property type="project" value="UniProtKB-ARBA"/>
</dbReference>
<evidence type="ECO:0000259" key="3">
    <source>
        <dbReference type="PROSITE" id="PS51471"/>
    </source>
</evidence>
<evidence type="ECO:0000313" key="5">
    <source>
        <dbReference type="Proteomes" id="UP000053317"/>
    </source>
</evidence>
<dbReference type="EMBL" id="LCWF01000163">
    <property type="protein sequence ID" value="KKY16292.1"/>
    <property type="molecule type" value="Genomic_DNA"/>
</dbReference>
<dbReference type="GO" id="GO:0046872">
    <property type="term" value="F:metal ion binding"/>
    <property type="evidence" value="ECO:0007669"/>
    <property type="project" value="UniProtKB-KW"/>
</dbReference>
<reference evidence="4 5" key="2">
    <citation type="submission" date="2015-05" db="EMBL/GenBank/DDBJ databases">
        <authorList>
            <person name="Morales-Cruz A."/>
            <person name="Amrine K.C."/>
            <person name="Cantu D."/>
        </authorList>
    </citation>
    <scope>NUCLEOTIDE SEQUENCE [LARGE SCALE GENOMIC DNA]</scope>
    <source>
        <strain evidence="4">UCRPC4</strain>
    </source>
</reference>
<evidence type="ECO:0000313" key="4">
    <source>
        <dbReference type="EMBL" id="KKY16292.1"/>
    </source>
</evidence>